<reference evidence="11 12" key="1">
    <citation type="submission" date="2019-07" db="EMBL/GenBank/DDBJ databases">
        <title>Genomic Encyclopedia of Archaeal and Bacterial Type Strains, Phase II (KMG-II): from individual species to whole genera.</title>
        <authorList>
            <person name="Goeker M."/>
        </authorList>
    </citation>
    <scope>NUCLEOTIDE SEQUENCE [LARGE SCALE GENOMIC DNA]</scope>
    <source>
        <strain evidence="11 12">ATCC BAA-1139</strain>
    </source>
</reference>
<evidence type="ECO:0000313" key="12">
    <source>
        <dbReference type="Proteomes" id="UP000319449"/>
    </source>
</evidence>
<feature type="chain" id="PRO_5021920217" evidence="8">
    <location>
        <begin position="24"/>
        <end position="564"/>
    </location>
</feature>
<comment type="caution">
    <text evidence="11">The sequence shown here is derived from an EMBL/GenBank/DDBJ whole genome shotgun (WGS) entry which is preliminary data.</text>
</comment>
<feature type="transmembrane region" description="Helical" evidence="7">
    <location>
        <begin position="215"/>
        <end position="235"/>
    </location>
</feature>
<feature type="transmembrane region" description="Helical" evidence="7">
    <location>
        <begin position="340"/>
        <end position="366"/>
    </location>
</feature>
<evidence type="ECO:0000256" key="2">
    <source>
        <dbReference type="ARBA" id="ARBA00008017"/>
    </source>
</evidence>
<dbReference type="Pfam" id="PF21082">
    <property type="entry name" value="MS_channel_3rd"/>
    <property type="match status" value="1"/>
</dbReference>
<dbReference type="InterPro" id="IPR010920">
    <property type="entry name" value="LSM_dom_sf"/>
</dbReference>
<dbReference type="InterPro" id="IPR011066">
    <property type="entry name" value="MscS_channel_C_sf"/>
</dbReference>
<evidence type="ECO:0000259" key="9">
    <source>
        <dbReference type="Pfam" id="PF00924"/>
    </source>
</evidence>
<keyword evidence="12" id="KW-1185">Reference proteome</keyword>
<evidence type="ECO:0000256" key="7">
    <source>
        <dbReference type="SAM" id="Phobius"/>
    </source>
</evidence>
<accession>A0A562VFI6</accession>
<evidence type="ECO:0000256" key="3">
    <source>
        <dbReference type="ARBA" id="ARBA00022475"/>
    </source>
</evidence>
<dbReference type="EMBL" id="VLLN01000026">
    <property type="protein sequence ID" value="TWJ16547.1"/>
    <property type="molecule type" value="Genomic_DNA"/>
</dbReference>
<evidence type="ECO:0000313" key="11">
    <source>
        <dbReference type="EMBL" id="TWJ16547.1"/>
    </source>
</evidence>
<feature type="domain" description="Mechanosensitive ion channel MscS" evidence="9">
    <location>
        <begin position="353"/>
        <end position="418"/>
    </location>
</feature>
<evidence type="ECO:0000259" key="10">
    <source>
        <dbReference type="Pfam" id="PF21082"/>
    </source>
</evidence>
<dbReference type="InterPro" id="IPR006685">
    <property type="entry name" value="MscS_channel_2nd"/>
</dbReference>
<feature type="domain" description="Mechanosensitive ion channel MscS C-terminal" evidence="10">
    <location>
        <begin position="430"/>
        <end position="511"/>
    </location>
</feature>
<dbReference type="SUPFAM" id="SSF50182">
    <property type="entry name" value="Sm-like ribonucleoproteins"/>
    <property type="match status" value="1"/>
</dbReference>
<dbReference type="Pfam" id="PF00924">
    <property type="entry name" value="MS_channel_2nd"/>
    <property type="match status" value="1"/>
</dbReference>
<protein>
    <submittedName>
        <fullName evidence="11">Mechanosensitive ion channel-like protein</fullName>
    </submittedName>
</protein>
<evidence type="ECO:0000256" key="1">
    <source>
        <dbReference type="ARBA" id="ARBA00004651"/>
    </source>
</evidence>
<sequence>MAKNNLALALMFLILATCAPAIAQPPVSPATPAAAKPPIGQVMLDGKPVFSIREKVLSFTPADRARAISGRLAKLAKDPLLSIDSFTAVDSETTTDIVAGDTVIMTVTDSDAKAEGKRRRELADELVLKIRTAIKSHSTEYSMNSLLLGGLYAFAATVALILLIVLLNRFLPKLVAKIESWRGGRIRSIRFQSIEILHEDRIVALFIGGAKWVRLLVILGLLYLYIPLVFSFFPWTRGYAAKIFEYVLTPIEKVGHAILTYLPNVFFIAVILVFTHFVIKFTRFFFTEVENRTITLPGFYQDWAEPTFKIVRFMIIAFAAVVAFPYLPGSDSPAFKGISVFLGVLLSLGSTSAVANVVAGVILTYMRAFTLGDRVKIAETVGDVVEKTLLVTRIRTIKNVDITIPNSMVLGSHITNYSSSAQSYGLILHTSVTIGYDAPWRTVHELLIGAAKATEHILELPEPFVFQTSLDDFYVTYELNAYTDKPLKMAAIYSELHQHIQDKFNEAGVEIMSPHYSQIRDGNSTTTPEAYLPSEYVPSAFRILQTGGNEGSGVKRDLPGSNEQ</sequence>
<evidence type="ECO:0000256" key="8">
    <source>
        <dbReference type="SAM" id="SignalP"/>
    </source>
</evidence>
<keyword evidence="8" id="KW-0732">Signal</keyword>
<dbReference type="PANTHER" id="PTHR30221">
    <property type="entry name" value="SMALL-CONDUCTANCE MECHANOSENSITIVE CHANNEL"/>
    <property type="match status" value="1"/>
</dbReference>
<organism evidence="11 12">
    <name type="scientific">Geobacter argillaceus</name>
    <dbReference type="NCBI Taxonomy" id="345631"/>
    <lineage>
        <taxon>Bacteria</taxon>
        <taxon>Pseudomonadati</taxon>
        <taxon>Thermodesulfobacteriota</taxon>
        <taxon>Desulfuromonadia</taxon>
        <taxon>Geobacterales</taxon>
        <taxon>Geobacteraceae</taxon>
        <taxon>Geobacter</taxon>
    </lineage>
</organism>
<dbReference type="PANTHER" id="PTHR30221:SF18">
    <property type="entry name" value="SLL0590 PROTEIN"/>
    <property type="match status" value="1"/>
</dbReference>
<feature type="signal peptide" evidence="8">
    <location>
        <begin position="1"/>
        <end position="23"/>
    </location>
</feature>
<dbReference type="RefSeq" id="WP_246125898.1">
    <property type="nucleotide sequence ID" value="NZ_VLLN01000026.1"/>
</dbReference>
<dbReference type="Gene3D" id="2.30.30.60">
    <property type="match status" value="1"/>
</dbReference>
<dbReference type="AlphaFoldDB" id="A0A562VFI6"/>
<name>A0A562VFI6_9BACT</name>
<feature type="transmembrane region" description="Helical" evidence="7">
    <location>
        <begin position="255"/>
        <end position="279"/>
    </location>
</feature>
<evidence type="ECO:0000256" key="4">
    <source>
        <dbReference type="ARBA" id="ARBA00022692"/>
    </source>
</evidence>
<proteinExistence type="inferred from homology"/>
<dbReference type="Proteomes" id="UP000319449">
    <property type="component" value="Unassembled WGS sequence"/>
</dbReference>
<evidence type="ECO:0000256" key="5">
    <source>
        <dbReference type="ARBA" id="ARBA00022989"/>
    </source>
</evidence>
<keyword evidence="3" id="KW-1003">Cell membrane</keyword>
<dbReference type="InterPro" id="IPR045275">
    <property type="entry name" value="MscS_archaea/bacteria_type"/>
</dbReference>
<feature type="transmembrane region" description="Helical" evidence="7">
    <location>
        <begin position="146"/>
        <end position="167"/>
    </location>
</feature>
<keyword evidence="4 7" id="KW-0812">Transmembrane</keyword>
<gene>
    <name evidence="11" type="ORF">JN12_03302</name>
</gene>
<dbReference type="Gene3D" id="3.30.70.100">
    <property type="match status" value="1"/>
</dbReference>
<dbReference type="InterPro" id="IPR049278">
    <property type="entry name" value="MS_channel_C"/>
</dbReference>
<dbReference type="InterPro" id="IPR023408">
    <property type="entry name" value="MscS_beta-dom_sf"/>
</dbReference>
<comment type="similarity">
    <text evidence="2">Belongs to the MscS (TC 1.A.23) family.</text>
</comment>
<evidence type="ECO:0000256" key="6">
    <source>
        <dbReference type="ARBA" id="ARBA00023136"/>
    </source>
</evidence>
<dbReference type="SUPFAM" id="SSF82689">
    <property type="entry name" value="Mechanosensitive channel protein MscS (YggB), C-terminal domain"/>
    <property type="match status" value="1"/>
</dbReference>
<dbReference type="GO" id="GO:0005886">
    <property type="term" value="C:plasma membrane"/>
    <property type="evidence" value="ECO:0007669"/>
    <property type="project" value="UniProtKB-SubCell"/>
</dbReference>
<keyword evidence="6 7" id="KW-0472">Membrane</keyword>
<feature type="transmembrane region" description="Helical" evidence="7">
    <location>
        <begin position="310"/>
        <end position="328"/>
    </location>
</feature>
<dbReference type="Gene3D" id="1.10.287.1260">
    <property type="match status" value="1"/>
</dbReference>
<comment type="subcellular location">
    <subcellularLocation>
        <location evidence="1">Cell membrane</location>
        <topology evidence="1">Multi-pass membrane protein</topology>
    </subcellularLocation>
</comment>
<keyword evidence="5 7" id="KW-1133">Transmembrane helix</keyword>
<dbReference type="GO" id="GO:0008381">
    <property type="term" value="F:mechanosensitive monoatomic ion channel activity"/>
    <property type="evidence" value="ECO:0007669"/>
    <property type="project" value="InterPro"/>
</dbReference>